<name>A0A1I1R155_9RHOB</name>
<protein>
    <submittedName>
        <fullName evidence="2">Glutathione S-transferase</fullName>
    </submittedName>
</protein>
<dbReference type="InterPro" id="IPR004045">
    <property type="entry name" value="Glutathione_S-Trfase_N"/>
</dbReference>
<keyword evidence="3" id="KW-1185">Reference proteome</keyword>
<dbReference type="STRING" id="441112.SAMN04488094_12230"/>
<sequence length="236" mass="25897">MATDYTLYYWPLPFRGHFVRYVLAHAGADWRDASTGDLVALKGAPVAEQPVPFMAPPLLHDRPGDLWLAQLPAILGHLGRTFGLYPGTPAQDALTTALIGNAGDVLEEITCNCGRTMWTRPAWEEFTSDRLPRWMQIFEEIGRRHGLTETDGFILGTPEAGLADLATAALWFTMTDTLPGLAPLLDRHAPSISALSRRIATTPAIADMRAAWDAQHDRAYCGGQIEASIRSMLDGR</sequence>
<dbReference type="SUPFAM" id="SSF47616">
    <property type="entry name" value="GST C-terminal domain-like"/>
    <property type="match status" value="1"/>
</dbReference>
<dbReference type="RefSeq" id="WP_093362849.1">
    <property type="nucleotide sequence ID" value="NZ_FOLG01000022.1"/>
</dbReference>
<dbReference type="SUPFAM" id="SSF52833">
    <property type="entry name" value="Thioredoxin-like"/>
    <property type="match status" value="1"/>
</dbReference>
<evidence type="ECO:0000313" key="3">
    <source>
        <dbReference type="Proteomes" id="UP000198728"/>
    </source>
</evidence>
<dbReference type="GO" id="GO:0004364">
    <property type="term" value="F:glutathione transferase activity"/>
    <property type="evidence" value="ECO:0007669"/>
    <property type="project" value="TreeGrafter"/>
</dbReference>
<dbReference type="Proteomes" id="UP000198728">
    <property type="component" value="Unassembled WGS sequence"/>
</dbReference>
<evidence type="ECO:0000313" key="2">
    <source>
        <dbReference type="EMBL" id="SFD24010.1"/>
    </source>
</evidence>
<dbReference type="PANTHER" id="PTHR11571">
    <property type="entry name" value="GLUTATHIONE S-TRANSFERASE"/>
    <property type="match status" value="1"/>
</dbReference>
<dbReference type="InterPro" id="IPR050213">
    <property type="entry name" value="GST_superfamily"/>
</dbReference>
<evidence type="ECO:0000259" key="1">
    <source>
        <dbReference type="PROSITE" id="PS50404"/>
    </source>
</evidence>
<dbReference type="InterPro" id="IPR036249">
    <property type="entry name" value="Thioredoxin-like_sf"/>
</dbReference>
<dbReference type="PROSITE" id="PS50404">
    <property type="entry name" value="GST_NTER"/>
    <property type="match status" value="1"/>
</dbReference>
<dbReference type="PANTHER" id="PTHR11571:SF263">
    <property type="entry name" value="GLUTATHIONE S-TRANSFERASE"/>
    <property type="match status" value="1"/>
</dbReference>
<dbReference type="InterPro" id="IPR054761">
    <property type="entry name" value="GST_C_proteobact"/>
</dbReference>
<dbReference type="InterPro" id="IPR036282">
    <property type="entry name" value="Glutathione-S-Trfase_C_sf"/>
</dbReference>
<dbReference type="OrthoDB" id="7203409at2"/>
<reference evidence="2 3" key="1">
    <citation type="submission" date="2016-10" db="EMBL/GenBank/DDBJ databases">
        <authorList>
            <person name="de Groot N.N."/>
        </authorList>
    </citation>
    <scope>NUCLEOTIDE SEQUENCE [LARGE SCALE GENOMIC DNA]</scope>
    <source>
        <strain evidence="2 3">DSM 19548</strain>
    </source>
</reference>
<dbReference type="Gene3D" id="3.40.30.10">
    <property type="entry name" value="Glutaredoxin"/>
    <property type="match status" value="1"/>
</dbReference>
<proteinExistence type="predicted"/>
<keyword evidence="2" id="KW-0808">Transferase</keyword>
<organism evidence="2 3">
    <name type="scientific">Tropicimonas isoalkanivorans</name>
    <dbReference type="NCBI Taxonomy" id="441112"/>
    <lineage>
        <taxon>Bacteria</taxon>
        <taxon>Pseudomonadati</taxon>
        <taxon>Pseudomonadota</taxon>
        <taxon>Alphaproteobacteria</taxon>
        <taxon>Rhodobacterales</taxon>
        <taxon>Roseobacteraceae</taxon>
        <taxon>Tropicimonas</taxon>
    </lineage>
</organism>
<dbReference type="Pfam" id="PF22119">
    <property type="entry name" value="GST_C_8"/>
    <property type="match status" value="1"/>
</dbReference>
<dbReference type="AlphaFoldDB" id="A0A1I1R155"/>
<dbReference type="EMBL" id="FOLG01000022">
    <property type="protein sequence ID" value="SFD24010.1"/>
    <property type="molecule type" value="Genomic_DNA"/>
</dbReference>
<feature type="domain" description="GST N-terminal" evidence="1">
    <location>
        <begin position="3"/>
        <end position="86"/>
    </location>
</feature>
<dbReference type="GO" id="GO:0006749">
    <property type="term" value="P:glutathione metabolic process"/>
    <property type="evidence" value="ECO:0007669"/>
    <property type="project" value="TreeGrafter"/>
</dbReference>
<gene>
    <name evidence="2" type="ORF">SAMN04488094_12230</name>
</gene>
<dbReference type="Gene3D" id="1.20.1050.10">
    <property type="match status" value="1"/>
</dbReference>
<accession>A0A1I1R155</accession>